<feature type="domain" description="EF-hand" evidence="3">
    <location>
        <begin position="195"/>
        <end position="230"/>
    </location>
</feature>
<protein>
    <submittedName>
        <fullName evidence="4">Calumenin-A</fullName>
    </submittedName>
</protein>
<name>A0A834R4N6_SARSC</name>
<proteinExistence type="predicted"/>
<dbReference type="GO" id="GO:0005509">
    <property type="term" value="F:calcium ion binding"/>
    <property type="evidence" value="ECO:0007669"/>
    <property type="project" value="InterPro"/>
</dbReference>
<dbReference type="PANTHER" id="PTHR10827:SF52">
    <property type="entry name" value="IP16409P"/>
    <property type="match status" value="1"/>
</dbReference>
<dbReference type="SMART" id="SM00054">
    <property type="entry name" value="EFh"/>
    <property type="match status" value="5"/>
</dbReference>
<dbReference type="InterPro" id="IPR011992">
    <property type="entry name" value="EF-hand-dom_pair"/>
</dbReference>
<evidence type="ECO:0000313" key="5">
    <source>
        <dbReference type="EnsemblMetazoa" id="KAF7489112.1"/>
    </source>
</evidence>
<evidence type="ECO:0000256" key="1">
    <source>
        <dbReference type="ARBA" id="ARBA00022837"/>
    </source>
</evidence>
<reference evidence="6" key="1">
    <citation type="journal article" date="2020" name="PLoS Negl. Trop. Dis.">
        <title>High-quality nuclear genome for Sarcoptes scabiei-A critical resource for a neglected parasite.</title>
        <authorList>
            <person name="Korhonen P.K."/>
            <person name="Gasser R.B."/>
            <person name="Ma G."/>
            <person name="Wang T."/>
            <person name="Stroehlein A.J."/>
            <person name="Young N.D."/>
            <person name="Ang C.S."/>
            <person name="Fernando D.D."/>
            <person name="Lu H.C."/>
            <person name="Taylor S."/>
            <person name="Reynolds S.L."/>
            <person name="Mofiz E."/>
            <person name="Najaraj S.H."/>
            <person name="Gowda H."/>
            <person name="Madugundu A."/>
            <person name="Renuse S."/>
            <person name="Holt D."/>
            <person name="Pandey A."/>
            <person name="Papenfuss A.T."/>
            <person name="Fischer K."/>
        </authorList>
    </citation>
    <scope>NUCLEOTIDE SEQUENCE [LARGE SCALE GENOMIC DNA]</scope>
</reference>
<dbReference type="PANTHER" id="PTHR10827">
    <property type="entry name" value="RETICULOCALBIN"/>
    <property type="match status" value="1"/>
</dbReference>
<sequence length="332" mass="38964">MFQQTKMFSLIVLFSMILSACCHDDHLAQDDKHLHESQIPPPNLQPKHEDIVGLLEKVFQQMDKDQDSLIETNELKLWLDDIHKNLINENIQQQWAYYNPPVTEVHSWESYDPEKKEVLTWEHYMNTTYTSDIIEAFNANLDVNSVKSEDPNFPSYYIMLKRAEKRWKAADSNNDTVLTLEEFKTFLHPDEAEATKHLLVEEAMDDMDHDKNGEISLQEYLKHMTDVSSDEEKKDPNFLSTHQAQFETYLDKDKDGNLSLQELTEWLTPSYDRHEAEASRMIQDTDDDHDQKLNKDEIVKNDQYFLSLIPAELWRQFSTESATTTSGPHDEF</sequence>
<evidence type="ECO:0000313" key="4">
    <source>
        <dbReference type="EMBL" id="KAF7489112.1"/>
    </source>
</evidence>
<keyword evidence="6" id="KW-1185">Reference proteome</keyword>
<evidence type="ECO:0000259" key="3">
    <source>
        <dbReference type="PROSITE" id="PS50222"/>
    </source>
</evidence>
<evidence type="ECO:0000256" key="2">
    <source>
        <dbReference type="SAM" id="SignalP"/>
    </source>
</evidence>
<dbReference type="Pfam" id="PF13499">
    <property type="entry name" value="EF-hand_7"/>
    <property type="match status" value="1"/>
</dbReference>
<dbReference type="OrthoDB" id="293868at2759"/>
<feature type="domain" description="EF-hand" evidence="3">
    <location>
        <begin position="50"/>
        <end position="85"/>
    </location>
</feature>
<gene>
    <name evidence="4" type="ORF">SSS_5398</name>
</gene>
<evidence type="ECO:0000313" key="6">
    <source>
        <dbReference type="Proteomes" id="UP000070412"/>
    </source>
</evidence>
<accession>A0A834R4N6</accession>
<feature type="domain" description="EF-hand" evidence="3">
    <location>
        <begin position="250"/>
        <end position="273"/>
    </location>
</feature>
<dbReference type="EMBL" id="WVUK01000065">
    <property type="protein sequence ID" value="KAF7489112.1"/>
    <property type="molecule type" value="Genomic_DNA"/>
</dbReference>
<dbReference type="EnsemblMetazoa" id="SSS_5398s_mrna">
    <property type="protein sequence ID" value="KAF7489112.1"/>
    <property type="gene ID" value="SSS_5398"/>
</dbReference>
<dbReference type="Proteomes" id="UP000070412">
    <property type="component" value="Unassembled WGS sequence"/>
</dbReference>
<reference evidence="4" key="2">
    <citation type="submission" date="2020-01" db="EMBL/GenBank/DDBJ databases">
        <authorList>
            <person name="Korhonen P.K.K."/>
            <person name="Guangxu M.G."/>
            <person name="Wang T.W."/>
            <person name="Stroehlein A.J.S."/>
            <person name="Young N.D."/>
            <person name="Ang C.-S.A."/>
            <person name="Fernando D.W.F."/>
            <person name="Lu H.L."/>
            <person name="Taylor S.T."/>
            <person name="Ehtesham M.E.M."/>
            <person name="Najaraj S.H.N."/>
            <person name="Harsha G.H.G."/>
            <person name="Madugundu A.M."/>
            <person name="Renuse S.R."/>
            <person name="Holt D.H."/>
            <person name="Pandey A.P."/>
            <person name="Papenfuss A.P."/>
            <person name="Gasser R.B.G."/>
            <person name="Fischer K.F."/>
        </authorList>
    </citation>
    <scope>NUCLEOTIDE SEQUENCE</scope>
    <source>
        <strain evidence="4">SSS_KF_BRIS2020</strain>
    </source>
</reference>
<dbReference type="PROSITE" id="PS51257">
    <property type="entry name" value="PROKAR_LIPOPROTEIN"/>
    <property type="match status" value="1"/>
</dbReference>
<dbReference type="PROSITE" id="PS50222">
    <property type="entry name" value="EF_HAND_2"/>
    <property type="match status" value="4"/>
</dbReference>
<dbReference type="SUPFAM" id="SSF47473">
    <property type="entry name" value="EF-hand"/>
    <property type="match status" value="2"/>
</dbReference>
<dbReference type="PROSITE" id="PS00018">
    <property type="entry name" value="EF_HAND_1"/>
    <property type="match status" value="3"/>
</dbReference>
<dbReference type="AlphaFoldDB" id="A0A834R4N6"/>
<feature type="chain" id="PRO_5038259183" evidence="2">
    <location>
        <begin position="23"/>
        <end position="332"/>
    </location>
</feature>
<reference evidence="5" key="3">
    <citation type="submission" date="2022-06" db="UniProtKB">
        <authorList>
            <consortium name="EnsemblMetazoa"/>
        </authorList>
    </citation>
    <scope>IDENTIFICATION</scope>
</reference>
<dbReference type="InterPro" id="IPR002048">
    <property type="entry name" value="EF_hand_dom"/>
</dbReference>
<dbReference type="OMA" id="IEDYHEY"/>
<keyword evidence="1" id="KW-0106">Calcium</keyword>
<dbReference type="InterPro" id="IPR018247">
    <property type="entry name" value="EF_Hand_1_Ca_BS"/>
</dbReference>
<feature type="domain" description="EF-hand" evidence="3">
    <location>
        <begin position="158"/>
        <end position="193"/>
    </location>
</feature>
<keyword evidence="2" id="KW-0732">Signal</keyword>
<dbReference type="GO" id="GO:0005783">
    <property type="term" value="C:endoplasmic reticulum"/>
    <property type="evidence" value="ECO:0007669"/>
    <property type="project" value="TreeGrafter"/>
</dbReference>
<dbReference type="Gene3D" id="1.10.238.10">
    <property type="entry name" value="EF-hand"/>
    <property type="match status" value="2"/>
</dbReference>
<organism evidence="4">
    <name type="scientific">Sarcoptes scabiei</name>
    <name type="common">Itch mite</name>
    <name type="synonym">Acarus scabiei</name>
    <dbReference type="NCBI Taxonomy" id="52283"/>
    <lineage>
        <taxon>Eukaryota</taxon>
        <taxon>Metazoa</taxon>
        <taxon>Ecdysozoa</taxon>
        <taxon>Arthropoda</taxon>
        <taxon>Chelicerata</taxon>
        <taxon>Arachnida</taxon>
        <taxon>Acari</taxon>
        <taxon>Acariformes</taxon>
        <taxon>Sarcoptiformes</taxon>
        <taxon>Astigmata</taxon>
        <taxon>Psoroptidia</taxon>
        <taxon>Sarcoptoidea</taxon>
        <taxon>Sarcoptidae</taxon>
        <taxon>Sarcoptinae</taxon>
        <taxon>Sarcoptes</taxon>
    </lineage>
</organism>
<feature type="signal peptide" evidence="2">
    <location>
        <begin position="1"/>
        <end position="22"/>
    </location>
</feature>